<evidence type="ECO:0000313" key="4">
    <source>
        <dbReference type="Proteomes" id="UP000199729"/>
    </source>
</evidence>
<evidence type="ECO:0000256" key="1">
    <source>
        <dbReference type="SAM" id="MobiDB-lite"/>
    </source>
</evidence>
<dbReference type="Proteomes" id="UP000199729">
    <property type="component" value="Plasmid pVF1"/>
</dbReference>
<geneLocation type="plasmid" evidence="4">
    <name>pvf1</name>
</geneLocation>
<gene>
    <name evidence="3" type="ORF">VITFI_CDS3295</name>
</gene>
<evidence type="ECO:0000313" key="3">
    <source>
        <dbReference type="EMBL" id="ASM79072.1"/>
    </source>
</evidence>
<keyword evidence="2" id="KW-0732">Signal</keyword>
<feature type="compositionally biased region" description="Low complexity" evidence="1">
    <location>
        <begin position="263"/>
        <end position="283"/>
    </location>
</feature>
<evidence type="ECO:0000256" key="2">
    <source>
        <dbReference type="SAM" id="SignalP"/>
    </source>
</evidence>
<evidence type="ECO:0008006" key="5">
    <source>
        <dbReference type="Google" id="ProtNLM"/>
    </source>
</evidence>
<proteinExistence type="predicted"/>
<dbReference type="KEGG" id="vff:VITFI_CDS3295"/>
<dbReference type="EMBL" id="CP022424">
    <property type="protein sequence ID" value="ASM79072.1"/>
    <property type="molecule type" value="Genomic_DNA"/>
</dbReference>
<name>A0A221KJ54_VITFI</name>
<accession>A0A221KJ54</accession>
<keyword evidence="4" id="KW-1185">Reference proteome</keyword>
<keyword evidence="3" id="KW-0614">Plasmid</keyword>
<organism evidence="3 4">
    <name type="scientific">Vitreoscilla filiformis</name>
    <dbReference type="NCBI Taxonomy" id="63"/>
    <lineage>
        <taxon>Bacteria</taxon>
        <taxon>Pseudomonadati</taxon>
        <taxon>Pseudomonadota</taxon>
        <taxon>Betaproteobacteria</taxon>
        <taxon>Neisseriales</taxon>
        <taxon>Neisseriaceae</taxon>
        <taxon>Vitreoscilla</taxon>
    </lineage>
</organism>
<protein>
    <recommendedName>
        <fullName evidence="5">Lipoprotein</fullName>
    </recommendedName>
</protein>
<feature type="chain" id="PRO_5012488293" description="Lipoprotein" evidence="2">
    <location>
        <begin position="26"/>
        <end position="283"/>
    </location>
</feature>
<feature type="signal peptide" evidence="2">
    <location>
        <begin position="1"/>
        <end position="25"/>
    </location>
</feature>
<reference evidence="3 4" key="1">
    <citation type="submission" date="2017-07" db="EMBL/GenBank/DDBJ databases">
        <title>Complete Genome Sequence of the cosmetic ferment Vitreoscilla filiformis (ATCC15551).</title>
        <authorList>
            <person name="Contreras S."/>
            <person name="Sagory-Zalkind P."/>
            <person name="Blanquart H."/>
            <person name="Iltis A."/>
            <person name="Morand S.C."/>
        </authorList>
    </citation>
    <scope>NUCLEOTIDE SEQUENCE [LARGE SCALE GENOMIC DNA]</scope>
    <source>
        <strain evidence="3 4">ATCC 15551</strain>
        <plasmid evidence="4">Plasmid pvf1</plasmid>
    </source>
</reference>
<dbReference type="AlphaFoldDB" id="A0A221KJ54"/>
<feature type="region of interest" description="Disordered" evidence="1">
    <location>
        <begin position="260"/>
        <end position="283"/>
    </location>
</feature>
<sequence length="283" mass="30633">MHLPRRRVLAMLCVLGGASVQTGCAVVPMVGTIVVQQVTSLVVSQLEAALLRSLQTLATPGAIERDTRRHIPLPPRVRLVIELLRTAGLSQVADSVDDLEHLINQTVEQMAGQSYPLYQELIQTYPWMSEVAQALSGFGLPVAEAASTPAVGGRPSAAALSLPELLQSPGEAMRRLAMDTIRDRLHTLAQDQARANGLEGVWQVLVTAQTPLQLEPTPLQMDELPSFLADQLTQLTLREMDQDPVWREQIRPRIEQLIRTGQAAPTETEPAAAPASGAASTVE</sequence>